<dbReference type="STRING" id="28445.BHQ20_13115"/>
<protein>
    <submittedName>
        <fullName evidence="1">Uncharacterized protein</fullName>
    </submittedName>
</protein>
<reference evidence="1 2" key="1">
    <citation type="submission" date="2017-02" db="EMBL/GenBank/DDBJ databases">
        <title>The new phylogeny of genus Mycobacterium.</title>
        <authorList>
            <person name="Tortoli E."/>
            <person name="Trovato A."/>
            <person name="Cirillo D.M."/>
        </authorList>
    </citation>
    <scope>NUCLEOTIDE SEQUENCE [LARGE SCALE GENOMIC DNA]</scope>
    <source>
        <strain evidence="1 2">DSM 44049</strain>
    </source>
</reference>
<keyword evidence="2" id="KW-1185">Reference proteome</keyword>
<accession>A0A1E3SFE3</accession>
<dbReference type="Proteomes" id="UP000192739">
    <property type="component" value="Unassembled WGS sequence"/>
</dbReference>
<name>A0A1E3SFE3_MYCIE</name>
<gene>
    <name evidence="1" type="ORF">BST27_17060</name>
</gene>
<proteinExistence type="predicted"/>
<sequence length="81" mass="8850">MPQYMGIDHTSWERECPRCGGAVNWWFADAFRVGTSKLTAIFVPDCEGSCPEGTDIGLTPKCHTGLTRTWTALEAGDLAKS</sequence>
<evidence type="ECO:0000313" key="2">
    <source>
        <dbReference type="Proteomes" id="UP000192739"/>
    </source>
</evidence>
<dbReference type="RefSeq" id="WP_069419584.1">
    <property type="nucleotide sequence ID" value="NZ_CBCRZH010000076.1"/>
</dbReference>
<evidence type="ECO:0000313" key="1">
    <source>
        <dbReference type="EMBL" id="ORB01893.1"/>
    </source>
</evidence>
<organism evidence="1 2">
    <name type="scientific">Mycobacterium intermedium</name>
    <dbReference type="NCBI Taxonomy" id="28445"/>
    <lineage>
        <taxon>Bacteria</taxon>
        <taxon>Bacillati</taxon>
        <taxon>Actinomycetota</taxon>
        <taxon>Actinomycetes</taxon>
        <taxon>Mycobacteriales</taxon>
        <taxon>Mycobacteriaceae</taxon>
        <taxon>Mycobacterium</taxon>
        <taxon>Mycobacterium simiae complex</taxon>
    </lineage>
</organism>
<comment type="caution">
    <text evidence="1">The sequence shown here is derived from an EMBL/GenBank/DDBJ whole genome shotgun (WGS) entry which is preliminary data.</text>
</comment>
<dbReference type="AlphaFoldDB" id="A0A1E3SFE3"/>
<dbReference type="EMBL" id="MVHT01000046">
    <property type="protein sequence ID" value="ORB01893.1"/>
    <property type="molecule type" value="Genomic_DNA"/>
</dbReference>